<protein>
    <submittedName>
        <fullName evidence="1">Uncharacterized protein</fullName>
    </submittedName>
</protein>
<evidence type="ECO:0000313" key="1">
    <source>
        <dbReference type="EMBL" id="GJG57996.1"/>
    </source>
</evidence>
<reference evidence="1" key="1">
    <citation type="journal article" date="2022" name="Int. J. Syst. Evol. Microbiol.">
        <title>Prevotella lacticifex sp. nov., isolated from the rumen of cows.</title>
        <authorList>
            <person name="Shinkai T."/>
            <person name="Ikeyama N."/>
            <person name="Kumagai M."/>
            <person name="Ohmori H."/>
            <person name="Sakamoto M."/>
            <person name="Ohkuma M."/>
            <person name="Mitsumori M."/>
        </authorList>
    </citation>
    <scope>NUCLEOTIDE SEQUENCE</scope>
    <source>
        <strain evidence="1">R5076</strain>
    </source>
</reference>
<dbReference type="Proteomes" id="UP000825483">
    <property type="component" value="Unassembled WGS sequence"/>
</dbReference>
<evidence type="ECO:0000313" key="2">
    <source>
        <dbReference type="Proteomes" id="UP000825483"/>
    </source>
</evidence>
<dbReference type="AlphaFoldDB" id="A0A9R1CV53"/>
<keyword evidence="2" id="KW-1185">Reference proteome</keyword>
<dbReference type="RefSeq" id="WP_223930217.1">
    <property type="nucleotide sequence ID" value="NZ_BPTU01000005.1"/>
</dbReference>
<proteinExistence type="predicted"/>
<dbReference type="GeneID" id="72468899"/>
<organism evidence="1 2">
    <name type="scientific">Prevotella lacticifex</name>
    <dbReference type="NCBI Taxonomy" id="2854755"/>
    <lineage>
        <taxon>Bacteria</taxon>
        <taxon>Pseudomonadati</taxon>
        <taxon>Bacteroidota</taxon>
        <taxon>Bacteroidia</taxon>
        <taxon>Bacteroidales</taxon>
        <taxon>Prevotellaceae</taxon>
        <taxon>Prevotella</taxon>
    </lineage>
</organism>
<dbReference type="EMBL" id="BPUB01000001">
    <property type="protein sequence ID" value="GJG57996.1"/>
    <property type="molecule type" value="Genomic_DNA"/>
</dbReference>
<sequence length="76" mass="7724">MDLECREDLVGVAKCSEEVVGEGAVGGLGEPFDGCGVDDAEDLSPNGGLYLMGGVEAIIDFAEEGCEDIGVDGDGR</sequence>
<accession>A0A9R1CV53</accession>
<name>A0A9R1CV53_9BACT</name>
<comment type="caution">
    <text evidence="1">The sequence shown here is derived from an EMBL/GenBank/DDBJ whole genome shotgun (WGS) entry which is preliminary data.</text>
</comment>
<gene>
    <name evidence="1" type="ORF">PRLR5076_08470</name>
</gene>